<name>A0A517MPS0_9BACT</name>
<reference evidence="3 4" key="1">
    <citation type="submission" date="2019-02" db="EMBL/GenBank/DDBJ databases">
        <title>Deep-cultivation of Planctomycetes and their phenomic and genomic characterization uncovers novel biology.</title>
        <authorList>
            <person name="Wiegand S."/>
            <person name="Jogler M."/>
            <person name="Boedeker C."/>
            <person name="Pinto D."/>
            <person name="Vollmers J."/>
            <person name="Rivas-Marin E."/>
            <person name="Kohn T."/>
            <person name="Peeters S.H."/>
            <person name="Heuer A."/>
            <person name="Rast P."/>
            <person name="Oberbeckmann S."/>
            <person name="Bunk B."/>
            <person name="Jeske O."/>
            <person name="Meyerdierks A."/>
            <person name="Storesund J.E."/>
            <person name="Kallscheuer N."/>
            <person name="Luecker S."/>
            <person name="Lage O.M."/>
            <person name="Pohl T."/>
            <person name="Merkel B.J."/>
            <person name="Hornburger P."/>
            <person name="Mueller R.-W."/>
            <person name="Bruemmer F."/>
            <person name="Labrenz M."/>
            <person name="Spormann A.M."/>
            <person name="Op den Camp H."/>
            <person name="Overmann J."/>
            <person name="Amann R."/>
            <person name="Jetten M.S.M."/>
            <person name="Mascher T."/>
            <person name="Medema M.H."/>
            <person name="Devos D.P."/>
            <person name="Kaster A.-K."/>
            <person name="Ovreas L."/>
            <person name="Rohde M."/>
            <person name="Galperin M.Y."/>
            <person name="Jogler C."/>
        </authorList>
    </citation>
    <scope>NUCLEOTIDE SEQUENCE [LARGE SCALE GENOMIC DNA]</scope>
    <source>
        <strain evidence="3 4">HG15A2</strain>
    </source>
</reference>
<dbReference type="InterPro" id="IPR036188">
    <property type="entry name" value="FAD/NAD-bd_sf"/>
</dbReference>
<feature type="compositionally biased region" description="Basic and acidic residues" evidence="1">
    <location>
        <begin position="7"/>
        <end position="18"/>
    </location>
</feature>
<proteinExistence type="predicted"/>
<keyword evidence="3" id="KW-0560">Oxidoreductase</keyword>
<dbReference type="PANTHER" id="PTHR16128">
    <property type="entry name" value="FAD/NAD(P)-BINDING OXIDOREDUCTASE FAMILY PROTEIN"/>
    <property type="match status" value="1"/>
</dbReference>
<dbReference type="RefSeq" id="WP_145056832.1">
    <property type="nucleotide sequence ID" value="NZ_CP036263.1"/>
</dbReference>
<dbReference type="PANTHER" id="PTHR16128:SF5">
    <property type="entry name" value="FAD_NAD(P)-BINDING OXIDOREDUCTASE FAMILY PROTEIN"/>
    <property type="match status" value="1"/>
</dbReference>
<organism evidence="3 4">
    <name type="scientific">Adhaeretor mobilis</name>
    <dbReference type="NCBI Taxonomy" id="1930276"/>
    <lineage>
        <taxon>Bacteria</taxon>
        <taxon>Pseudomonadati</taxon>
        <taxon>Planctomycetota</taxon>
        <taxon>Planctomycetia</taxon>
        <taxon>Pirellulales</taxon>
        <taxon>Lacipirellulaceae</taxon>
        <taxon>Adhaeretor</taxon>
    </lineage>
</organism>
<evidence type="ECO:0000259" key="2">
    <source>
        <dbReference type="Pfam" id="PF01593"/>
    </source>
</evidence>
<dbReference type="GO" id="GO:0102223">
    <property type="term" value="F:4,4'-diapophytoene desaturase (4,4'-diaponeurosporene-forming)"/>
    <property type="evidence" value="ECO:0007669"/>
    <property type="project" value="UniProtKB-EC"/>
</dbReference>
<dbReference type="KEGG" id="amob:HG15A2_01390"/>
<dbReference type="InterPro" id="IPR002937">
    <property type="entry name" value="Amino_oxidase"/>
</dbReference>
<keyword evidence="4" id="KW-1185">Reference proteome</keyword>
<dbReference type="Gene3D" id="3.50.50.60">
    <property type="entry name" value="FAD/NAD(P)-binding domain"/>
    <property type="match status" value="1"/>
</dbReference>
<dbReference type="Pfam" id="PF13450">
    <property type="entry name" value="NAD_binding_8"/>
    <property type="match status" value="1"/>
</dbReference>
<dbReference type="PRINTS" id="PR00419">
    <property type="entry name" value="ADXRDTASE"/>
</dbReference>
<evidence type="ECO:0000313" key="4">
    <source>
        <dbReference type="Proteomes" id="UP000319852"/>
    </source>
</evidence>
<dbReference type="Gene3D" id="3.90.660.10">
    <property type="match status" value="1"/>
</dbReference>
<dbReference type="SUPFAM" id="SSF51905">
    <property type="entry name" value="FAD/NAD(P)-binding domain"/>
    <property type="match status" value="1"/>
</dbReference>
<feature type="domain" description="Amine oxidase" evidence="2">
    <location>
        <begin position="118"/>
        <end position="347"/>
    </location>
</feature>
<dbReference type="OrthoDB" id="5792777at2"/>
<feature type="region of interest" description="Disordered" evidence="1">
    <location>
        <begin position="1"/>
        <end position="20"/>
    </location>
</feature>
<dbReference type="EMBL" id="CP036263">
    <property type="protein sequence ID" value="QDS96880.1"/>
    <property type="molecule type" value="Genomic_DNA"/>
</dbReference>
<dbReference type="Proteomes" id="UP000319852">
    <property type="component" value="Chromosome"/>
</dbReference>
<dbReference type="EC" id="1.3.8.2" evidence="3"/>
<accession>A0A517MPS0</accession>
<gene>
    <name evidence="3" type="primary">crtN</name>
    <name evidence="3" type="ORF">HG15A2_01390</name>
</gene>
<evidence type="ECO:0000256" key="1">
    <source>
        <dbReference type="SAM" id="MobiDB-lite"/>
    </source>
</evidence>
<protein>
    <submittedName>
        <fullName evidence="3">Dehydrosqualene desaturase</fullName>
        <ecNumber evidence="3">1.3.8.2</ecNumber>
    </submittedName>
</protein>
<dbReference type="AlphaFoldDB" id="A0A517MPS0"/>
<sequence length="371" mass="40637">MSQTNGKDIDADRCETRRPSNSGFPTVAVIGTGISGLTCARTLVDQGFKVTVFEKSRGVGGRMATRRAEGSLSFDHGAQYFTARDSCFRRSVDSWLHDGIVKPWTARIVALEEGSIKKDKQGVDRFVAAPAMNAVCRLLARDLDVQFRTRVMPVKRVHNRWNLTNDREKVLGAFDSVIVSAPAAQTAQLLRDVPALANEATQAQMSGCWALMLAFQEPLNLPFDAAFVQESPVSWIARNNSKPGRGSTGETWVVHASPSWSEANLENAAAEIENLLLEEFWQAVALPERCPSYSEVHRWRFALPIEPLPGRCLFNDQLLVGACGDWCGGPRVEGAFLSGMAAADRVMRSIQGDNAATKVTSLTTEHHPPTP</sequence>
<dbReference type="Pfam" id="PF01593">
    <property type="entry name" value="Amino_oxidase"/>
    <property type="match status" value="1"/>
</dbReference>
<evidence type="ECO:0000313" key="3">
    <source>
        <dbReference type="EMBL" id="QDS96880.1"/>
    </source>
</evidence>